<protein>
    <recommendedName>
        <fullName evidence="10">Coatomer subunit delta</fullName>
    </recommendedName>
</protein>
<dbReference type="FunFam" id="2.60.40.1170:FF:000007">
    <property type="entry name" value="Coatomer subunit delta"/>
    <property type="match status" value="1"/>
</dbReference>
<dbReference type="PANTHER" id="PTHR10121:SF0">
    <property type="entry name" value="COATOMER SUBUNIT DELTA"/>
    <property type="match status" value="1"/>
</dbReference>
<keyword evidence="5 10" id="KW-0931">ER-Golgi transport</keyword>
<dbReference type="Gene3D" id="2.60.40.1170">
    <property type="entry name" value="Mu homology domain, subdomain B"/>
    <property type="match status" value="2"/>
</dbReference>
<evidence type="ECO:0000256" key="9">
    <source>
        <dbReference type="ARBA" id="ARBA00023329"/>
    </source>
</evidence>
<keyword evidence="3 10" id="KW-0813">Transport</keyword>
<evidence type="ECO:0000256" key="4">
    <source>
        <dbReference type="ARBA" id="ARBA00022490"/>
    </source>
</evidence>
<dbReference type="GO" id="GO:0015031">
    <property type="term" value="P:protein transport"/>
    <property type="evidence" value="ECO:0007669"/>
    <property type="project" value="UniProtKB-KW"/>
</dbReference>
<gene>
    <name evidence="15" type="ORF">RCL2_001395300</name>
    <name evidence="14" type="ORF">RclHR1_11710007</name>
</gene>
<evidence type="ECO:0000256" key="3">
    <source>
        <dbReference type="ARBA" id="ARBA00022448"/>
    </source>
</evidence>
<comment type="function">
    <text evidence="10">The coatomer is a cytosolic protein complex that binds to dilysine motifs and reversibly associates with Golgi non-clathrin-coated vesicles, which further mediate biosynthetic protein transport from the ER, via the Golgi up to the trans Golgi network. Coatomer complex is required for budding from Golgi membranes, and is essential for the retrograde Golgi-to-ER transport of dilysine-tagged proteins.</text>
</comment>
<comment type="similarity">
    <text evidence="1 10">Belongs to the adaptor complexes medium subunit family. Delta-COP subfamily.</text>
</comment>
<dbReference type="InterPro" id="IPR036168">
    <property type="entry name" value="AP2_Mu_C_sf"/>
</dbReference>
<dbReference type="EMBL" id="BLAL01000162">
    <property type="protein sequence ID" value="GES86923.1"/>
    <property type="molecule type" value="Genomic_DNA"/>
</dbReference>
<dbReference type="InterPro" id="IPR011012">
    <property type="entry name" value="Longin-like_dom_sf"/>
</dbReference>
<dbReference type="SUPFAM" id="SSF49447">
    <property type="entry name" value="Second domain of Mu2 adaptin subunit (ap50) of ap2 adaptor"/>
    <property type="match status" value="1"/>
</dbReference>
<dbReference type="OrthoDB" id="10266042at2759"/>
<evidence type="ECO:0000256" key="2">
    <source>
        <dbReference type="ARBA" id="ARBA00011775"/>
    </source>
</evidence>
<evidence type="ECO:0000313" key="16">
    <source>
        <dbReference type="Proteomes" id="UP000247702"/>
    </source>
</evidence>
<comment type="caution">
    <text evidence="14">The sequence shown here is derived from an EMBL/GenBank/DDBJ whole genome shotgun (WGS) entry which is preliminary data.</text>
</comment>
<dbReference type="Gene3D" id="3.30.450.60">
    <property type="match status" value="1"/>
</dbReference>
<dbReference type="FunFam" id="3.30.450.60:FF:000003">
    <property type="entry name" value="Coatomer subunit delta"/>
    <property type="match status" value="1"/>
</dbReference>
<evidence type="ECO:0000313" key="15">
    <source>
        <dbReference type="EMBL" id="GES86923.1"/>
    </source>
</evidence>
<keyword evidence="9 10" id="KW-0968">Cytoplasmic vesicle</keyword>
<dbReference type="CDD" id="cd14830">
    <property type="entry name" value="Delta_COP_N"/>
    <property type="match status" value="1"/>
</dbReference>
<keyword evidence="7 10" id="KW-0333">Golgi apparatus</keyword>
<dbReference type="Pfam" id="PF01217">
    <property type="entry name" value="Clat_adaptor_s"/>
    <property type="match status" value="1"/>
</dbReference>
<proteinExistence type="inferred from homology"/>
<dbReference type="GO" id="GO:0051645">
    <property type="term" value="P:Golgi localization"/>
    <property type="evidence" value="ECO:0007669"/>
    <property type="project" value="TreeGrafter"/>
</dbReference>
<reference evidence="14 16" key="1">
    <citation type="submission" date="2017-11" db="EMBL/GenBank/DDBJ databases">
        <title>The genome of Rhizophagus clarus HR1 reveals common genetic basis of auxotrophy among arbuscular mycorrhizal fungi.</title>
        <authorList>
            <person name="Kobayashi Y."/>
        </authorList>
    </citation>
    <scope>NUCLEOTIDE SEQUENCE [LARGE SCALE GENOMIC DNA]</scope>
    <source>
        <strain evidence="14 16">HR1</strain>
    </source>
</reference>
<keyword evidence="16" id="KW-1185">Reference proteome</keyword>
<dbReference type="GO" id="GO:0006888">
    <property type="term" value="P:endoplasmic reticulum to Golgi vesicle-mediated transport"/>
    <property type="evidence" value="ECO:0007669"/>
    <property type="project" value="TreeGrafter"/>
</dbReference>
<dbReference type="PANTHER" id="PTHR10121">
    <property type="entry name" value="COATOMER SUBUNIT DELTA"/>
    <property type="match status" value="1"/>
</dbReference>
<dbReference type="EMBL" id="BEXD01000193">
    <property type="protein sequence ID" value="GBB85165.1"/>
    <property type="molecule type" value="Genomic_DNA"/>
</dbReference>
<comment type="subcellular location">
    <subcellularLocation>
        <location evidence="10 11">Cytoplasm</location>
    </subcellularLocation>
    <subcellularLocation>
        <location evidence="10 11">Cytoplasmic vesicle</location>
        <location evidence="10 11">COPI-coated vesicle membrane</location>
        <topology evidence="10 11">Peripheral membrane protein</topology>
        <orientation evidence="10 11">Cytoplasmic side</orientation>
    </subcellularLocation>
    <subcellularLocation>
        <location evidence="10 11">Golgi apparatus membrane</location>
        <topology evidence="10 11">Peripheral membrane protein</topology>
        <orientation evidence="10 11">Cytoplasmic side</orientation>
    </subcellularLocation>
</comment>
<dbReference type="Pfam" id="PF00928">
    <property type="entry name" value="Adap_comp_sub"/>
    <property type="match status" value="1"/>
</dbReference>
<dbReference type="Proteomes" id="UP000247702">
    <property type="component" value="Unassembled WGS sequence"/>
</dbReference>
<evidence type="ECO:0000256" key="8">
    <source>
        <dbReference type="ARBA" id="ARBA00023136"/>
    </source>
</evidence>
<evidence type="ECO:0000256" key="5">
    <source>
        <dbReference type="ARBA" id="ARBA00022892"/>
    </source>
</evidence>
<accession>A0A2Z6Q6F5</accession>
<feature type="region of interest" description="Disordered" evidence="12">
    <location>
        <begin position="171"/>
        <end position="232"/>
    </location>
</feature>
<organism evidence="14 16">
    <name type="scientific">Rhizophagus clarus</name>
    <dbReference type="NCBI Taxonomy" id="94130"/>
    <lineage>
        <taxon>Eukaryota</taxon>
        <taxon>Fungi</taxon>
        <taxon>Fungi incertae sedis</taxon>
        <taxon>Mucoromycota</taxon>
        <taxon>Glomeromycotina</taxon>
        <taxon>Glomeromycetes</taxon>
        <taxon>Glomerales</taxon>
        <taxon>Glomeraceae</taxon>
        <taxon>Rhizophagus</taxon>
    </lineage>
</organism>
<evidence type="ECO:0000256" key="7">
    <source>
        <dbReference type="ARBA" id="ARBA00023034"/>
    </source>
</evidence>
<dbReference type="GO" id="GO:0000139">
    <property type="term" value="C:Golgi membrane"/>
    <property type="evidence" value="ECO:0007669"/>
    <property type="project" value="UniProtKB-SubCell"/>
</dbReference>
<dbReference type="GO" id="GO:0006890">
    <property type="term" value="P:retrograde vesicle-mediated transport, Golgi to endoplasmic reticulum"/>
    <property type="evidence" value="ECO:0007669"/>
    <property type="project" value="UniProtKB-UniRule"/>
</dbReference>
<keyword evidence="6 10" id="KW-0653">Protein transport</keyword>
<dbReference type="InterPro" id="IPR022775">
    <property type="entry name" value="AP_mu_sigma_su"/>
</dbReference>
<dbReference type="Proteomes" id="UP000615446">
    <property type="component" value="Unassembled WGS sequence"/>
</dbReference>
<evidence type="ECO:0000256" key="10">
    <source>
        <dbReference type="RuleBase" id="RU364018"/>
    </source>
</evidence>
<dbReference type="InterPro" id="IPR027059">
    <property type="entry name" value="Coatomer_dsu"/>
</dbReference>
<sequence>MVVLAASICTKGGKAVISRQFREMPRARIEGLLASFPKLTSAGQQHTTIETEHVRYVYQPLDELYMVLITNRQSNILQDIDTLHLFARVVSDVCRSNDEREILRNSFELLSTFDEIVSLGYRENVNLAQVKSITEMESHEEKIQEIIARNKEQEAKEELKRRAKQLEMQKKEMLKRGGGTSFGSSFGQSINRPSSYAEPQVQTTFDDSIRSSYSSSPTPPSSKAKGMQLGRKQKGADLFEAVKNEVGFEEITEKQSSVRTSTSISKIPVESVHITIMEKISLQANRDGGLESLEVKGDLELTISDPNLTKIKLSVRADDDNNTVQFKTHPNVDKKLFSSDNVIALKNSTKGFPVNQPLGVLRWRYITKDETVIPLSINCWPSPSGDGTIDVNIEYELENNEQEFKDVLISIPLPPGGNPVVGDVDGHYEVNRQARALDWQLPIIDASNKQGSLEFNIAGDDVNAFFPVGVSFISEKTFCDIDVLEVTLIETGAPVTYSKEKLLTAEEYNVV</sequence>
<dbReference type="InterPro" id="IPR028565">
    <property type="entry name" value="MHD"/>
</dbReference>
<comment type="subunit">
    <text evidence="2 10">Oligomeric complex that consists of at least the alpha, beta, beta', gamma, delta, epsilon and zeta subunits.</text>
</comment>
<keyword evidence="8 10" id="KW-0472">Membrane</keyword>
<evidence type="ECO:0000313" key="14">
    <source>
        <dbReference type="EMBL" id="GBB85165.1"/>
    </source>
</evidence>
<evidence type="ECO:0000256" key="11">
    <source>
        <dbReference type="RuleBase" id="RU366052"/>
    </source>
</evidence>
<dbReference type="STRING" id="94130.A0A2Z6Q6F5"/>
<feature type="domain" description="MHD" evidence="13">
    <location>
        <begin position="269"/>
        <end position="511"/>
    </location>
</feature>
<keyword evidence="4 10" id="KW-0963">Cytoplasm</keyword>
<evidence type="ECO:0000256" key="6">
    <source>
        <dbReference type="ARBA" id="ARBA00022927"/>
    </source>
</evidence>
<evidence type="ECO:0000256" key="1">
    <source>
        <dbReference type="ARBA" id="ARBA00010516"/>
    </source>
</evidence>
<evidence type="ECO:0000259" key="13">
    <source>
        <dbReference type="PROSITE" id="PS51072"/>
    </source>
</evidence>
<dbReference type="CDD" id="cd09254">
    <property type="entry name" value="AP_delta-COPI_MHD"/>
    <property type="match status" value="1"/>
</dbReference>
<reference evidence="15" key="2">
    <citation type="submission" date="2019-10" db="EMBL/GenBank/DDBJ databases">
        <title>Conservation and host-specific expression of non-tandemly repeated heterogenous ribosome RNA gene in arbuscular mycorrhizal fungi.</title>
        <authorList>
            <person name="Maeda T."/>
            <person name="Kobayashi Y."/>
            <person name="Nakagawa T."/>
            <person name="Ezawa T."/>
            <person name="Yamaguchi K."/>
            <person name="Bino T."/>
            <person name="Nishimoto Y."/>
            <person name="Shigenobu S."/>
            <person name="Kawaguchi M."/>
        </authorList>
    </citation>
    <scope>NUCLEOTIDE SEQUENCE</scope>
    <source>
        <strain evidence="15">HR1</strain>
    </source>
</reference>
<dbReference type="SUPFAM" id="SSF64356">
    <property type="entry name" value="SNARE-like"/>
    <property type="match status" value="1"/>
</dbReference>
<name>A0A2Z6Q6F5_9GLOM</name>
<dbReference type="AlphaFoldDB" id="A0A2Z6Q6F5"/>
<evidence type="ECO:0000256" key="12">
    <source>
        <dbReference type="SAM" id="MobiDB-lite"/>
    </source>
</evidence>
<dbReference type="PROSITE" id="PS51072">
    <property type="entry name" value="MHD"/>
    <property type="match status" value="1"/>
</dbReference>
<dbReference type="GO" id="GO:0030126">
    <property type="term" value="C:COPI vesicle coat"/>
    <property type="evidence" value="ECO:0007669"/>
    <property type="project" value="UniProtKB-UniRule"/>
</dbReference>